<accession>A0A1Q9EZ46</accession>
<keyword evidence="3" id="KW-1185">Reference proteome</keyword>
<comment type="caution">
    <text evidence="2">The sequence shown here is derived from an EMBL/GenBank/DDBJ whole genome shotgun (WGS) entry which is preliminary data.</text>
</comment>
<evidence type="ECO:0008006" key="4">
    <source>
        <dbReference type="Google" id="ProtNLM"/>
    </source>
</evidence>
<organism evidence="2 3">
    <name type="scientific">Symbiodinium microadriaticum</name>
    <name type="common">Dinoflagellate</name>
    <name type="synonym">Zooxanthella microadriatica</name>
    <dbReference type="NCBI Taxonomy" id="2951"/>
    <lineage>
        <taxon>Eukaryota</taxon>
        <taxon>Sar</taxon>
        <taxon>Alveolata</taxon>
        <taxon>Dinophyceae</taxon>
        <taxon>Suessiales</taxon>
        <taxon>Symbiodiniaceae</taxon>
        <taxon>Symbiodinium</taxon>
    </lineage>
</organism>
<dbReference type="AlphaFoldDB" id="A0A1Q9EZ46"/>
<reference evidence="2 3" key="1">
    <citation type="submission" date="2016-02" db="EMBL/GenBank/DDBJ databases">
        <title>Genome analysis of coral dinoflagellate symbionts highlights evolutionary adaptations to a symbiotic lifestyle.</title>
        <authorList>
            <person name="Aranda M."/>
            <person name="Li Y."/>
            <person name="Liew Y.J."/>
            <person name="Baumgarten S."/>
            <person name="Simakov O."/>
            <person name="Wilson M."/>
            <person name="Piel J."/>
            <person name="Ashoor H."/>
            <person name="Bougouffa S."/>
            <person name="Bajic V.B."/>
            <person name="Ryu T."/>
            <person name="Ravasi T."/>
            <person name="Bayer T."/>
            <person name="Micklem G."/>
            <person name="Kim H."/>
            <person name="Bhak J."/>
            <person name="Lajeunesse T.C."/>
            <person name="Voolstra C.R."/>
        </authorList>
    </citation>
    <scope>NUCLEOTIDE SEQUENCE [LARGE SCALE GENOMIC DNA]</scope>
    <source>
        <strain evidence="2 3">CCMP2467</strain>
    </source>
</reference>
<evidence type="ECO:0000256" key="1">
    <source>
        <dbReference type="SAM" id="SignalP"/>
    </source>
</evidence>
<protein>
    <recommendedName>
        <fullName evidence="4">Nucleotide-diphospho-sugar transferase domain-containing protein</fullName>
    </recommendedName>
</protein>
<feature type="chain" id="PRO_5013294218" description="Nucleotide-diphospho-sugar transferase domain-containing protein" evidence="1">
    <location>
        <begin position="16"/>
        <end position="598"/>
    </location>
</feature>
<dbReference type="EMBL" id="LSRX01000038">
    <property type="protein sequence ID" value="OLQ12720.1"/>
    <property type="molecule type" value="Genomic_DNA"/>
</dbReference>
<gene>
    <name evidence="2" type="ORF">AK812_SmicGene3310</name>
</gene>
<name>A0A1Q9EZ46_SYMMI</name>
<keyword evidence="1" id="KW-0732">Signal</keyword>
<evidence type="ECO:0000313" key="2">
    <source>
        <dbReference type="EMBL" id="OLQ12720.1"/>
    </source>
</evidence>
<feature type="signal peptide" evidence="1">
    <location>
        <begin position="1"/>
        <end position="15"/>
    </location>
</feature>
<sequence length="598" mass="67440">MAWWRFLLLLSSSLAFRKSDFTDWDCRRVNSKLVLWNTLREVAVAEADAAESSLFTVPNLVSTVSDFETSTEVFEMLFTECPLGTIFLLEIALGSCLLNHGQYTFEPCEATGDLLMEFMLRRNVSMAMLLTATWPIKQALDMPFLYEFGADTASSWHTVQNSPVYICDQQVADNGEGGFEWPQLQELIWIAVRDEEQVLPKVRNLIFGKEIQNLVTDQLQDPHHFLPDCLSGWIATLLIFAGITWHMESYVYFSYEQVLKRYLAALEFWEFFGSGWLLSALMGQVCVMHRTINEMDFSGSELLKDPHINSIGSLRLKASPIFSATAAAVLGEGARPYSVNGESRLLTYAVYVWGEAFLKWLPAYIRRFHSLGVYNLMVFGDIATYQVCSAIQRAVCLQLDTKNSLHRYTIPLALMNLGVDAFILDFDIYPFQDPTPVLISEMESYSVAPELLIGGSFGDACICNALAFYRSTPSLRDFIRGLLDWLYEHPFPHAVSQRALSAFLGEAPMQKKQSTSPVVVKAERLAPWLPDRASPGIAWAVLDPGVQFSSSANLETSGWAGDAEMSQPVFRSSRHSPQRPELLRYTIQTPRDTWTEGK</sequence>
<proteinExistence type="predicted"/>
<dbReference type="Proteomes" id="UP000186817">
    <property type="component" value="Unassembled WGS sequence"/>
</dbReference>
<evidence type="ECO:0000313" key="3">
    <source>
        <dbReference type="Proteomes" id="UP000186817"/>
    </source>
</evidence>
<dbReference type="OrthoDB" id="426408at2759"/>